<evidence type="ECO:0000256" key="15">
    <source>
        <dbReference type="RuleBase" id="RU003750"/>
    </source>
</evidence>
<evidence type="ECO:0000256" key="13">
    <source>
        <dbReference type="ARBA" id="ARBA00023264"/>
    </source>
</evidence>
<comment type="similarity">
    <text evidence="3 15">Belongs to the CDP-alcohol phosphatidyltransferase class-I family.</text>
</comment>
<proteinExistence type="inferred from homology"/>
<evidence type="ECO:0000256" key="6">
    <source>
        <dbReference type="ARBA" id="ARBA00022516"/>
    </source>
</evidence>
<keyword evidence="18" id="KW-1185">Reference proteome</keyword>
<dbReference type="Proteomes" id="UP000277498">
    <property type="component" value="Unassembled WGS sequence"/>
</dbReference>
<evidence type="ECO:0000256" key="7">
    <source>
        <dbReference type="ARBA" id="ARBA00022679"/>
    </source>
</evidence>
<organism evidence="17 18">
    <name type="scientific">Pseudogemmobacter humi</name>
    <dbReference type="NCBI Taxonomy" id="2483812"/>
    <lineage>
        <taxon>Bacteria</taxon>
        <taxon>Pseudomonadati</taxon>
        <taxon>Pseudomonadota</taxon>
        <taxon>Alphaproteobacteria</taxon>
        <taxon>Rhodobacterales</taxon>
        <taxon>Paracoccaceae</taxon>
        <taxon>Pseudogemmobacter</taxon>
    </lineage>
</organism>
<feature type="transmembrane region" description="Helical" evidence="16">
    <location>
        <begin position="110"/>
        <end position="131"/>
    </location>
</feature>
<dbReference type="Pfam" id="PF01066">
    <property type="entry name" value="CDP-OH_P_transf"/>
    <property type="match status" value="1"/>
</dbReference>
<evidence type="ECO:0000256" key="14">
    <source>
        <dbReference type="ARBA" id="ARBA00032361"/>
    </source>
</evidence>
<dbReference type="OrthoDB" id="9777147at2"/>
<comment type="catalytic activity">
    <reaction evidence="1">
        <text>a CDP-1,2-diacyl-sn-glycerol + L-serine = a 1,2-diacyl-sn-glycero-3-phospho-L-serine + CMP + H(+)</text>
        <dbReference type="Rhea" id="RHEA:16913"/>
        <dbReference type="ChEBI" id="CHEBI:15378"/>
        <dbReference type="ChEBI" id="CHEBI:33384"/>
        <dbReference type="ChEBI" id="CHEBI:57262"/>
        <dbReference type="ChEBI" id="CHEBI:58332"/>
        <dbReference type="ChEBI" id="CHEBI:60377"/>
        <dbReference type="EC" id="2.7.8.8"/>
    </reaction>
</comment>
<dbReference type="AlphaFoldDB" id="A0A3P5XH20"/>
<evidence type="ECO:0000256" key="8">
    <source>
        <dbReference type="ARBA" id="ARBA00022692"/>
    </source>
</evidence>
<evidence type="ECO:0000256" key="1">
    <source>
        <dbReference type="ARBA" id="ARBA00000287"/>
    </source>
</evidence>
<keyword evidence="11 16" id="KW-0472">Membrane</keyword>
<feature type="transmembrane region" description="Helical" evidence="16">
    <location>
        <begin position="44"/>
        <end position="64"/>
    </location>
</feature>
<dbReference type="EMBL" id="UXAW01000081">
    <property type="protein sequence ID" value="VDC30812.1"/>
    <property type="molecule type" value="Genomic_DNA"/>
</dbReference>
<accession>A0A3P5XH20</accession>
<evidence type="ECO:0000256" key="16">
    <source>
        <dbReference type="SAM" id="Phobius"/>
    </source>
</evidence>
<feature type="transmembrane region" description="Helical" evidence="16">
    <location>
        <begin position="200"/>
        <end position="218"/>
    </location>
</feature>
<evidence type="ECO:0000256" key="5">
    <source>
        <dbReference type="ARBA" id="ARBA00017171"/>
    </source>
</evidence>
<evidence type="ECO:0000313" key="18">
    <source>
        <dbReference type="Proteomes" id="UP000277498"/>
    </source>
</evidence>
<keyword evidence="13" id="KW-1208">Phospholipid metabolism</keyword>
<evidence type="ECO:0000256" key="9">
    <source>
        <dbReference type="ARBA" id="ARBA00022989"/>
    </source>
</evidence>
<comment type="subcellular location">
    <subcellularLocation>
        <location evidence="2">Endomembrane system</location>
        <topology evidence="2">Multi-pass membrane protein</topology>
    </subcellularLocation>
</comment>
<dbReference type="GO" id="GO:0016020">
    <property type="term" value="C:membrane"/>
    <property type="evidence" value="ECO:0007669"/>
    <property type="project" value="InterPro"/>
</dbReference>
<dbReference type="PANTHER" id="PTHR14269">
    <property type="entry name" value="CDP-DIACYLGLYCEROL--GLYCEROL-3-PHOSPHATE 3-PHOSPHATIDYLTRANSFERASE-RELATED"/>
    <property type="match status" value="1"/>
</dbReference>
<name>A0A3P5XH20_9RHOB</name>
<dbReference type="GO" id="GO:0012505">
    <property type="term" value="C:endomembrane system"/>
    <property type="evidence" value="ECO:0007669"/>
    <property type="project" value="UniProtKB-SubCell"/>
</dbReference>
<evidence type="ECO:0000256" key="3">
    <source>
        <dbReference type="ARBA" id="ARBA00010441"/>
    </source>
</evidence>
<evidence type="ECO:0000313" key="17">
    <source>
        <dbReference type="EMBL" id="VDC30812.1"/>
    </source>
</evidence>
<evidence type="ECO:0000256" key="2">
    <source>
        <dbReference type="ARBA" id="ARBA00004127"/>
    </source>
</evidence>
<evidence type="ECO:0000256" key="11">
    <source>
        <dbReference type="ARBA" id="ARBA00023136"/>
    </source>
</evidence>
<evidence type="ECO:0000256" key="12">
    <source>
        <dbReference type="ARBA" id="ARBA00023209"/>
    </source>
</evidence>
<keyword evidence="7 15" id="KW-0808">Transferase</keyword>
<dbReference type="PANTHER" id="PTHR14269:SF61">
    <property type="entry name" value="CDP-DIACYLGLYCEROL--SERINE O-PHOSPHATIDYLTRANSFERASE"/>
    <property type="match status" value="1"/>
</dbReference>
<keyword evidence="6" id="KW-0444">Lipid biosynthesis</keyword>
<reference evidence="17 18" key="1">
    <citation type="submission" date="2018-11" db="EMBL/GenBank/DDBJ databases">
        <authorList>
            <person name="Criscuolo A."/>
        </authorList>
    </citation>
    <scope>NUCLEOTIDE SEQUENCE [LARGE SCALE GENOMIC DNA]</scope>
    <source>
        <strain evidence="17">ACIP111625</strain>
    </source>
</reference>
<keyword evidence="9 16" id="KW-1133">Transmembrane helix</keyword>
<sequence length="263" mass="28066">MEDEPQDITGTAGGERQLLLLRLLPNLVSILGLCAGLTAIRFAIAGNVSTAVLLIALAAFLDGLDGRLARMLRSESAIGAELDSLCDFVNFGVVPALVLYFWGLRGDASLGWIAVLIYAVCCMLRLARFNVGSRAEVPQEKTTFTGVPSPAGAMLALMPVYLAHVSGFRLPEAAISFWMVAVGALMISRLPTPSLKRVRIPASAAAFALVGAVAGVALVITYPWVTLLMLSAGYSGTLIWHAFRWLRRRQEAAQEAAPADPQE</sequence>
<dbReference type="NCBIfam" id="TIGR00473">
    <property type="entry name" value="pssA"/>
    <property type="match status" value="1"/>
</dbReference>
<dbReference type="GO" id="GO:0003882">
    <property type="term" value="F:CDP-diacylglycerol-serine O-phosphatidyltransferase activity"/>
    <property type="evidence" value="ECO:0007669"/>
    <property type="project" value="UniProtKB-EC"/>
</dbReference>
<dbReference type="InterPro" id="IPR050324">
    <property type="entry name" value="CDP-alcohol_PTase-I"/>
</dbReference>
<evidence type="ECO:0000256" key="10">
    <source>
        <dbReference type="ARBA" id="ARBA00023098"/>
    </source>
</evidence>
<feature type="transmembrane region" description="Helical" evidence="16">
    <location>
        <begin position="224"/>
        <end position="243"/>
    </location>
</feature>
<feature type="transmembrane region" description="Helical" evidence="16">
    <location>
        <begin position="168"/>
        <end position="188"/>
    </location>
</feature>
<keyword evidence="12" id="KW-0594">Phospholipid biosynthesis</keyword>
<evidence type="ECO:0000256" key="4">
    <source>
        <dbReference type="ARBA" id="ARBA00013174"/>
    </source>
</evidence>
<dbReference type="RefSeq" id="WP_124087437.1">
    <property type="nucleotide sequence ID" value="NZ_UXAW01000081.1"/>
</dbReference>
<dbReference type="InterPro" id="IPR004533">
    <property type="entry name" value="CDP-diaglyc--ser_O-PTrfase"/>
</dbReference>
<feature type="transmembrane region" description="Helical" evidence="16">
    <location>
        <begin position="85"/>
        <end position="104"/>
    </location>
</feature>
<dbReference type="InterPro" id="IPR048254">
    <property type="entry name" value="CDP_ALCOHOL_P_TRANSF_CS"/>
</dbReference>
<dbReference type="InterPro" id="IPR043130">
    <property type="entry name" value="CDP-OH_PTrfase_TM_dom"/>
</dbReference>
<gene>
    <name evidence="17" type="primary">pcs_2</name>
    <name evidence="17" type="ORF">XINFAN_02711</name>
</gene>
<keyword evidence="10" id="KW-0443">Lipid metabolism</keyword>
<protein>
    <recommendedName>
        <fullName evidence="5">CDP-diacylglycerol--serine O-phosphatidyltransferase</fullName>
        <ecNumber evidence="4">2.7.8.8</ecNumber>
    </recommendedName>
    <alternativeName>
        <fullName evidence="14">Phosphatidylserine synthase</fullName>
    </alternativeName>
</protein>
<dbReference type="Gene3D" id="1.20.120.1760">
    <property type="match status" value="1"/>
</dbReference>
<dbReference type="EC" id="2.7.8.8" evidence="4"/>
<dbReference type="GO" id="GO:0008654">
    <property type="term" value="P:phospholipid biosynthetic process"/>
    <property type="evidence" value="ECO:0007669"/>
    <property type="project" value="UniProtKB-KW"/>
</dbReference>
<dbReference type="InterPro" id="IPR000462">
    <property type="entry name" value="CDP-OH_P_trans"/>
</dbReference>
<keyword evidence="8 16" id="KW-0812">Transmembrane</keyword>
<feature type="transmembrane region" description="Helical" evidence="16">
    <location>
        <begin position="143"/>
        <end position="162"/>
    </location>
</feature>
<dbReference type="PROSITE" id="PS00379">
    <property type="entry name" value="CDP_ALCOHOL_P_TRANSF"/>
    <property type="match status" value="1"/>
</dbReference>